<feature type="transmembrane region" description="Helical" evidence="8">
    <location>
        <begin position="573"/>
        <end position="596"/>
    </location>
</feature>
<feature type="region of interest" description="Disordered" evidence="7">
    <location>
        <begin position="1"/>
        <end position="43"/>
    </location>
</feature>
<keyword evidence="4 8" id="KW-0812">Transmembrane</keyword>
<keyword evidence="11" id="KW-1185">Reference proteome</keyword>
<evidence type="ECO:0000259" key="9">
    <source>
        <dbReference type="Pfam" id="PF13632"/>
    </source>
</evidence>
<evidence type="ECO:0000256" key="3">
    <source>
        <dbReference type="ARBA" id="ARBA00022679"/>
    </source>
</evidence>
<dbReference type="GO" id="GO:0016020">
    <property type="term" value="C:membrane"/>
    <property type="evidence" value="ECO:0007669"/>
    <property type="project" value="UniProtKB-SubCell"/>
</dbReference>
<evidence type="ECO:0000256" key="8">
    <source>
        <dbReference type="SAM" id="Phobius"/>
    </source>
</evidence>
<feature type="transmembrane region" description="Helical" evidence="8">
    <location>
        <begin position="209"/>
        <end position="229"/>
    </location>
</feature>
<accession>A0A286IDE1</accession>
<keyword evidence="5 8" id="KW-1133">Transmembrane helix</keyword>
<feature type="compositionally biased region" description="Basic and acidic residues" evidence="7">
    <location>
        <begin position="1"/>
        <end position="11"/>
    </location>
</feature>
<feature type="transmembrane region" description="Helical" evidence="8">
    <location>
        <begin position="521"/>
        <end position="540"/>
    </location>
</feature>
<dbReference type="InterPro" id="IPR029044">
    <property type="entry name" value="Nucleotide-diphossugar_trans"/>
</dbReference>
<feature type="transmembrane region" description="Helical" evidence="8">
    <location>
        <begin position="235"/>
        <end position="258"/>
    </location>
</feature>
<dbReference type="InterPro" id="IPR050321">
    <property type="entry name" value="Glycosyltr_2/OpgH_subfam"/>
</dbReference>
<evidence type="ECO:0000256" key="6">
    <source>
        <dbReference type="ARBA" id="ARBA00023136"/>
    </source>
</evidence>
<sequence length="674" mass="74123">MAPNKSTEHRFAGFSEPEMTANRTTSFRNTHGTPLSRGPPPAARSSEARFFLKCGIGKPQVSAAAAAAKVNATSIEKELIAEGVIDSELYYCWLAGELGLPYLSEIDPDQVVRLRSVDVLLHRDGPLRLSRAGRQVTVIVPEARSLGEDKARFASTPALRDQLVVASPATIRRAVWQTGASDRVRKITFELDQDQQDASARRVLTGPQGFVLALAVYLSATGFMLWPFLAFTVLHVILTMFFSGGILLRLAALLAAGFKPARKPVAKPWERRSLPVYTVLIALHDEAEMVPALVSRMSALRWPRSLLDVKYVCEADDSATIQALLEQKLGPHCEILRIPDFGPRTKPKALQYALQGARGSLVAVYDAEDKPAPGQLLEAWAAFRDGDSRLGCVQAPLAIANMRTSWISGLFALEYSGLFRVLIPFLARTRMPIPLGGTSNHFRRAALESVGGWDPHNVTEDADLGLRLYARGYRTGTLKSATVESAPTTLGVWTRQRTRWLKGWAQTWLVAMRRPGRTMRALGMPGFAIFQLMIAGMLVSALAHPLMFVFIGFTLAWLAGASSASVSTLHSALVWIDLANIGGSYLIFIAMGWRGFTSHEQARMKVPWFFLTPAYWFMMSLAGWRALGQLMSNTHLWEKTPHAATPEWAALTKTTGIKKDTPGMERVKGIEPSS</sequence>
<keyword evidence="3 10" id="KW-0808">Transferase</keyword>
<dbReference type="SUPFAM" id="SSF53448">
    <property type="entry name" value="Nucleotide-diphospho-sugar transferases"/>
    <property type="match status" value="1"/>
</dbReference>
<evidence type="ECO:0000256" key="5">
    <source>
        <dbReference type="ARBA" id="ARBA00022989"/>
    </source>
</evidence>
<dbReference type="PANTHER" id="PTHR43867">
    <property type="entry name" value="CELLULOSE SYNTHASE CATALYTIC SUBUNIT A [UDP-FORMING]"/>
    <property type="match status" value="1"/>
</dbReference>
<dbReference type="EMBL" id="OCPC01000004">
    <property type="protein sequence ID" value="SOE18091.1"/>
    <property type="molecule type" value="Genomic_DNA"/>
</dbReference>
<comment type="subcellular location">
    <subcellularLocation>
        <location evidence="1">Membrane</location>
        <topology evidence="1">Multi-pass membrane protein</topology>
    </subcellularLocation>
</comment>
<dbReference type="Gene3D" id="3.90.550.10">
    <property type="entry name" value="Spore Coat Polysaccharide Biosynthesis Protein SpsA, Chain A"/>
    <property type="match status" value="1"/>
</dbReference>
<feature type="domain" description="Glycosyltransferase 2-like" evidence="9">
    <location>
        <begin position="362"/>
        <end position="558"/>
    </location>
</feature>
<dbReference type="CDD" id="cd06427">
    <property type="entry name" value="CESA_like_2"/>
    <property type="match status" value="1"/>
</dbReference>
<feature type="compositionally biased region" description="Polar residues" evidence="7">
    <location>
        <begin position="21"/>
        <end position="33"/>
    </location>
</feature>
<dbReference type="InterPro" id="IPR001173">
    <property type="entry name" value="Glyco_trans_2-like"/>
</dbReference>
<dbReference type="OrthoDB" id="7431422at2"/>
<evidence type="ECO:0000313" key="10">
    <source>
        <dbReference type="EMBL" id="SOE18091.1"/>
    </source>
</evidence>
<name>A0A286IDE1_9HYPH</name>
<keyword evidence="2" id="KW-0328">Glycosyltransferase</keyword>
<evidence type="ECO:0000256" key="4">
    <source>
        <dbReference type="ARBA" id="ARBA00022692"/>
    </source>
</evidence>
<feature type="transmembrane region" description="Helical" evidence="8">
    <location>
        <begin position="608"/>
        <end position="627"/>
    </location>
</feature>
<evidence type="ECO:0000256" key="7">
    <source>
        <dbReference type="SAM" id="MobiDB-lite"/>
    </source>
</evidence>
<protein>
    <submittedName>
        <fullName evidence="10">Cellulose synthase/poly-beta-1,6-N-acetylglucosamine synthase-like glycosyltransferase</fullName>
    </submittedName>
</protein>
<evidence type="ECO:0000256" key="2">
    <source>
        <dbReference type="ARBA" id="ARBA00022676"/>
    </source>
</evidence>
<keyword evidence="6 8" id="KW-0472">Membrane</keyword>
<evidence type="ECO:0000313" key="11">
    <source>
        <dbReference type="Proteomes" id="UP000219465"/>
    </source>
</evidence>
<proteinExistence type="predicted"/>
<dbReference type="Pfam" id="PF13632">
    <property type="entry name" value="Glyco_trans_2_3"/>
    <property type="match status" value="1"/>
</dbReference>
<reference evidence="11" key="1">
    <citation type="submission" date="2017-08" db="EMBL/GenBank/DDBJ databases">
        <authorList>
            <person name="Varghese N."/>
            <person name="Submissions S."/>
        </authorList>
    </citation>
    <scope>NUCLEOTIDE SEQUENCE [LARGE SCALE GENOMIC DNA]</scope>
    <source>
        <strain evidence="11">KCTC 23107</strain>
    </source>
</reference>
<dbReference type="GO" id="GO:0016757">
    <property type="term" value="F:glycosyltransferase activity"/>
    <property type="evidence" value="ECO:0007669"/>
    <property type="project" value="UniProtKB-KW"/>
</dbReference>
<feature type="transmembrane region" description="Helical" evidence="8">
    <location>
        <begin position="546"/>
        <end position="566"/>
    </location>
</feature>
<organism evidence="10 11">
    <name type="scientific">Hoeflea halophila</name>
    <dbReference type="NCBI Taxonomy" id="714899"/>
    <lineage>
        <taxon>Bacteria</taxon>
        <taxon>Pseudomonadati</taxon>
        <taxon>Pseudomonadota</taxon>
        <taxon>Alphaproteobacteria</taxon>
        <taxon>Hyphomicrobiales</taxon>
        <taxon>Rhizobiaceae</taxon>
        <taxon>Hoeflea</taxon>
    </lineage>
</organism>
<dbReference type="Proteomes" id="UP000219465">
    <property type="component" value="Unassembled WGS sequence"/>
</dbReference>
<evidence type="ECO:0000256" key="1">
    <source>
        <dbReference type="ARBA" id="ARBA00004141"/>
    </source>
</evidence>
<dbReference type="PANTHER" id="PTHR43867:SF2">
    <property type="entry name" value="CELLULOSE SYNTHASE CATALYTIC SUBUNIT A [UDP-FORMING]"/>
    <property type="match status" value="1"/>
</dbReference>
<dbReference type="AlphaFoldDB" id="A0A286IDE1"/>
<gene>
    <name evidence="10" type="ORF">SAMN05877838_3004</name>
</gene>